<keyword evidence="3" id="KW-1185">Reference proteome</keyword>
<feature type="domain" description="N-acetyltransferase" evidence="1">
    <location>
        <begin position="3"/>
        <end position="206"/>
    </location>
</feature>
<accession>A0A6A5XJA8</accession>
<dbReference type="InterPro" id="IPR052523">
    <property type="entry name" value="Trichothecene_AcTrans"/>
</dbReference>
<dbReference type="OrthoDB" id="410198at2759"/>
<dbReference type="SUPFAM" id="SSF55729">
    <property type="entry name" value="Acyl-CoA N-acyltransferases (Nat)"/>
    <property type="match status" value="1"/>
</dbReference>
<dbReference type="CDD" id="cd04301">
    <property type="entry name" value="NAT_SF"/>
    <property type="match status" value="1"/>
</dbReference>
<evidence type="ECO:0000259" key="1">
    <source>
        <dbReference type="PROSITE" id="PS51186"/>
    </source>
</evidence>
<name>A0A6A5XJA8_9PLEO</name>
<dbReference type="InterPro" id="IPR016181">
    <property type="entry name" value="Acyl_CoA_acyltransferase"/>
</dbReference>
<organism evidence="2 3">
    <name type="scientific">Aaosphaeria arxii CBS 175.79</name>
    <dbReference type="NCBI Taxonomy" id="1450172"/>
    <lineage>
        <taxon>Eukaryota</taxon>
        <taxon>Fungi</taxon>
        <taxon>Dikarya</taxon>
        <taxon>Ascomycota</taxon>
        <taxon>Pezizomycotina</taxon>
        <taxon>Dothideomycetes</taxon>
        <taxon>Pleosporomycetidae</taxon>
        <taxon>Pleosporales</taxon>
        <taxon>Pleosporales incertae sedis</taxon>
        <taxon>Aaosphaeria</taxon>
    </lineage>
</organism>
<evidence type="ECO:0000313" key="3">
    <source>
        <dbReference type="Proteomes" id="UP000799778"/>
    </source>
</evidence>
<dbReference type="Proteomes" id="UP000799778">
    <property type="component" value="Unassembled WGS sequence"/>
</dbReference>
<dbReference type="PANTHER" id="PTHR42791">
    <property type="entry name" value="GNAT FAMILY ACETYLTRANSFERASE"/>
    <property type="match status" value="1"/>
</dbReference>
<dbReference type="Gene3D" id="3.40.630.30">
    <property type="match status" value="1"/>
</dbReference>
<reference evidence="2" key="1">
    <citation type="journal article" date="2020" name="Stud. Mycol.">
        <title>101 Dothideomycetes genomes: a test case for predicting lifestyles and emergence of pathogens.</title>
        <authorList>
            <person name="Haridas S."/>
            <person name="Albert R."/>
            <person name="Binder M."/>
            <person name="Bloem J."/>
            <person name="Labutti K."/>
            <person name="Salamov A."/>
            <person name="Andreopoulos B."/>
            <person name="Baker S."/>
            <person name="Barry K."/>
            <person name="Bills G."/>
            <person name="Bluhm B."/>
            <person name="Cannon C."/>
            <person name="Castanera R."/>
            <person name="Culley D."/>
            <person name="Daum C."/>
            <person name="Ezra D."/>
            <person name="Gonzalez J."/>
            <person name="Henrissat B."/>
            <person name="Kuo A."/>
            <person name="Liang C."/>
            <person name="Lipzen A."/>
            <person name="Lutzoni F."/>
            <person name="Magnuson J."/>
            <person name="Mondo S."/>
            <person name="Nolan M."/>
            <person name="Ohm R."/>
            <person name="Pangilinan J."/>
            <person name="Park H.-J."/>
            <person name="Ramirez L."/>
            <person name="Alfaro M."/>
            <person name="Sun H."/>
            <person name="Tritt A."/>
            <person name="Yoshinaga Y."/>
            <person name="Zwiers L.-H."/>
            <person name="Turgeon B."/>
            <person name="Goodwin S."/>
            <person name="Spatafora J."/>
            <person name="Crous P."/>
            <person name="Grigoriev I."/>
        </authorList>
    </citation>
    <scope>NUCLEOTIDE SEQUENCE</scope>
    <source>
        <strain evidence="2">CBS 175.79</strain>
    </source>
</reference>
<dbReference type="GO" id="GO:0016747">
    <property type="term" value="F:acyltransferase activity, transferring groups other than amino-acyl groups"/>
    <property type="evidence" value="ECO:0007669"/>
    <property type="project" value="InterPro"/>
</dbReference>
<dbReference type="PROSITE" id="PS51186">
    <property type="entry name" value="GNAT"/>
    <property type="match status" value="1"/>
</dbReference>
<protein>
    <submittedName>
        <fullName evidence="2">Acyl-CoA N-acyltransferase</fullName>
    </submittedName>
</protein>
<dbReference type="GeneID" id="54281965"/>
<dbReference type="RefSeq" id="XP_033381179.1">
    <property type="nucleotide sequence ID" value="XM_033524568.1"/>
</dbReference>
<dbReference type="PANTHER" id="PTHR42791:SF14">
    <property type="entry name" value="N-ACETYLTRANSFERASE DOMAIN-CONTAINING PROTEIN"/>
    <property type="match status" value="1"/>
</dbReference>
<keyword evidence="2" id="KW-0012">Acyltransferase</keyword>
<dbReference type="InterPro" id="IPR000182">
    <property type="entry name" value="GNAT_dom"/>
</dbReference>
<proteinExistence type="predicted"/>
<evidence type="ECO:0000313" key="2">
    <source>
        <dbReference type="EMBL" id="KAF2012840.1"/>
    </source>
</evidence>
<dbReference type="EMBL" id="ML978072">
    <property type="protein sequence ID" value="KAF2012840.1"/>
    <property type="molecule type" value="Genomic_DNA"/>
</dbReference>
<gene>
    <name evidence="2" type="ORF">BU24DRAFT_374652</name>
</gene>
<keyword evidence="2" id="KW-0808">Transferase</keyword>
<dbReference type="AlphaFoldDB" id="A0A6A5XJA8"/>
<dbReference type="Pfam" id="PF00583">
    <property type="entry name" value="Acetyltransf_1"/>
    <property type="match status" value="1"/>
</dbReference>
<sequence length="216" mass="23600">MAFTILPATDADIPLSNAIENKAYANPISPNPLSTILFPGPFPADSTARRIASTIAARENNPAIRYVKAVDESTGEMVAFASWHVYDTPELARGAKRSVPEDAEGVNGEACRAFFGGLGECKEEVLRGKEHLYLHLLHTDPAHQGRGAGRQLVQWGLVKADELGLPCYLESSPAAHGFYEKLGFRDVRLFKLDLTPWGGPEELYVTPLMIREPVGK</sequence>